<feature type="domain" description="GGDEF" evidence="2">
    <location>
        <begin position="233"/>
        <end position="366"/>
    </location>
</feature>
<dbReference type="GO" id="GO:0005886">
    <property type="term" value="C:plasma membrane"/>
    <property type="evidence" value="ECO:0007669"/>
    <property type="project" value="TreeGrafter"/>
</dbReference>
<dbReference type="CDD" id="cd01949">
    <property type="entry name" value="GGDEF"/>
    <property type="match status" value="1"/>
</dbReference>
<dbReference type="NCBIfam" id="TIGR00254">
    <property type="entry name" value="GGDEF"/>
    <property type="match status" value="1"/>
</dbReference>
<dbReference type="Gene3D" id="3.30.70.270">
    <property type="match status" value="1"/>
</dbReference>
<dbReference type="Proteomes" id="UP000886841">
    <property type="component" value="Unassembled WGS sequence"/>
</dbReference>
<dbReference type="InterPro" id="IPR050469">
    <property type="entry name" value="Diguanylate_Cyclase"/>
</dbReference>
<organism evidence="3 4">
    <name type="scientific">Candidatus Egerieimonas intestinavium</name>
    <dbReference type="NCBI Taxonomy" id="2840777"/>
    <lineage>
        <taxon>Bacteria</taxon>
        <taxon>Bacillati</taxon>
        <taxon>Bacillota</taxon>
        <taxon>Clostridia</taxon>
        <taxon>Lachnospirales</taxon>
        <taxon>Lachnospiraceae</taxon>
        <taxon>Lachnospiraceae incertae sedis</taxon>
        <taxon>Candidatus Egerieimonas</taxon>
    </lineage>
</organism>
<dbReference type="InterPro" id="IPR043128">
    <property type="entry name" value="Rev_trsase/Diguanyl_cyclase"/>
</dbReference>
<dbReference type="PANTHER" id="PTHR45138:SF9">
    <property type="entry name" value="DIGUANYLATE CYCLASE DGCM-RELATED"/>
    <property type="match status" value="1"/>
</dbReference>
<keyword evidence="1" id="KW-0472">Membrane</keyword>
<dbReference type="InterPro" id="IPR029787">
    <property type="entry name" value="Nucleotide_cyclase"/>
</dbReference>
<proteinExistence type="predicted"/>
<dbReference type="PANTHER" id="PTHR45138">
    <property type="entry name" value="REGULATORY COMPONENTS OF SENSORY TRANSDUCTION SYSTEM"/>
    <property type="match status" value="1"/>
</dbReference>
<dbReference type="EMBL" id="DVHU01000111">
    <property type="protein sequence ID" value="HIR94210.1"/>
    <property type="molecule type" value="Genomic_DNA"/>
</dbReference>
<keyword evidence="1" id="KW-0812">Transmembrane</keyword>
<feature type="transmembrane region" description="Helical" evidence="1">
    <location>
        <begin position="167"/>
        <end position="187"/>
    </location>
</feature>
<dbReference type="PROSITE" id="PS50887">
    <property type="entry name" value="GGDEF"/>
    <property type="match status" value="1"/>
</dbReference>
<accession>A0A9D1JGU5</accession>
<keyword evidence="1" id="KW-1133">Transmembrane helix</keyword>
<evidence type="ECO:0000313" key="3">
    <source>
        <dbReference type="EMBL" id="HIR94210.1"/>
    </source>
</evidence>
<evidence type="ECO:0000259" key="2">
    <source>
        <dbReference type="PROSITE" id="PS50887"/>
    </source>
</evidence>
<dbReference type="Pfam" id="PF00990">
    <property type="entry name" value="GGDEF"/>
    <property type="match status" value="1"/>
</dbReference>
<dbReference type="SUPFAM" id="SSF55073">
    <property type="entry name" value="Nucleotide cyclase"/>
    <property type="match status" value="1"/>
</dbReference>
<evidence type="ECO:0000256" key="1">
    <source>
        <dbReference type="SAM" id="Phobius"/>
    </source>
</evidence>
<feature type="transmembrane region" description="Helical" evidence="1">
    <location>
        <begin position="39"/>
        <end position="56"/>
    </location>
</feature>
<evidence type="ECO:0000313" key="4">
    <source>
        <dbReference type="Proteomes" id="UP000886841"/>
    </source>
</evidence>
<dbReference type="InterPro" id="IPR000160">
    <property type="entry name" value="GGDEF_dom"/>
</dbReference>
<protein>
    <submittedName>
        <fullName evidence="3">Diguanylate cyclase</fullName>
    </submittedName>
</protein>
<reference evidence="3" key="2">
    <citation type="journal article" date="2021" name="PeerJ">
        <title>Extensive microbial diversity within the chicken gut microbiome revealed by metagenomics and culture.</title>
        <authorList>
            <person name="Gilroy R."/>
            <person name="Ravi A."/>
            <person name="Getino M."/>
            <person name="Pursley I."/>
            <person name="Horton D.L."/>
            <person name="Alikhan N.F."/>
            <person name="Baker D."/>
            <person name="Gharbi K."/>
            <person name="Hall N."/>
            <person name="Watson M."/>
            <person name="Adriaenssens E.M."/>
            <person name="Foster-Nyarko E."/>
            <person name="Jarju S."/>
            <person name="Secka A."/>
            <person name="Antonio M."/>
            <person name="Oren A."/>
            <person name="Chaudhuri R.R."/>
            <person name="La Ragione R."/>
            <person name="Hildebrand F."/>
            <person name="Pallen M.J."/>
        </authorList>
    </citation>
    <scope>NUCLEOTIDE SEQUENCE</scope>
    <source>
        <strain evidence="3">ChiSxjej1B13-7041</strain>
    </source>
</reference>
<reference evidence="3" key="1">
    <citation type="submission" date="2020-10" db="EMBL/GenBank/DDBJ databases">
        <authorList>
            <person name="Gilroy R."/>
        </authorList>
    </citation>
    <scope>NUCLEOTIDE SEQUENCE</scope>
    <source>
        <strain evidence="3">ChiSxjej1B13-7041</strain>
    </source>
</reference>
<dbReference type="GO" id="GO:0052621">
    <property type="term" value="F:diguanylate cyclase activity"/>
    <property type="evidence" value="ECO:0007669"/>
    <property type="project" value="TreeGrafter"/>
</dbReference>
<dbReference type="SMART" id="SM00267">
    <property type="entry name" value="GGDEF"/>
    <property type="match status" value="1"/>
</dbReference>
<gene>
    <name evidence="3" type="ORF">IAB98_12405</name>
</gene>
<comment type="caution">
    <text evidence="3">The sequence shown here is derived from an EMBL/GenBank/DDBJ whole genome shotgun (WGS) entry which is preliminary data.</text>
</comment>
<feature type="transmembrane region" description="Helical" evidence="1">
    <location>
        <begin position="122"/>
        <end position="155"/>
    </location>
</feature>
<dbReference type="GO" id="GO:0043709">
    <property type="term" value="P:cell adhesion involved in single-species biofilm formation"/>
    <property type="evidence" value="ECO:0007669"/>
    <property type="project" value="TreeGrafter"/>
</dbReference>
<sequence length="372" mass="42191">MRDLLNYLREGHSRRVRYFREAAEYIAEDNLRTASAASLWMLLVLVLFLLATPLIISGWQPTAYHLLFLPALLICCSLTYLGRRKEVDRRGCTALCLLYILVTFLFLFLIDTLGTPENVACFIPVIFVGMFPLFTLPLWLSYGLLILIEICFVITTSLVKPQSVSQYDIFISLVGVGCSMVVNYLTLTLRLQAYRKNTKYQRLSEQDMLAGTYNKHGGRQAALHYIRESNPETVCSLLLLDLDDFKAVNDTRGHLIGDKTLQCVGEVLQGEFRSTDIITRFGGDEFFVLIKNTASRDLARRKGLAIRKALREVTAEKLGFSVSCSIGVVLAKRVDVDFDEMFRQVDAALYRSKSEKGKGQMTICEYIPEKRL</sequence>
<dbReference type="AlphaFoldDB" id="A0A9D1JGU5"/>
<feature type="transmembrane region" description="Helical" evidence="1">
    <location>
        <begin position="93"/>
        <end position="110"/>
    </location>
</feature>
<feature type="transmembrane region" description="Helical" evidence="1">
    <location>
        <begin position="62"/>
        <end position="81"/>
    </location>
</feature>
<name>A0A9D1JGU5_9FIRM</name>
<dbReference type="GO" id="GO:1902201">
    <property type="term" value="P:negative regulation of bacterial-type flagellum-dependent cell motility"/>
    <property type="evidence" value="ECO:0007669"/>
    <property type="project" value="TreeGrafter"/>
</dbReference>